<reference evidence="1 2" key="1">
    <citation type="journal article" date="2023" name="Nucleic Acids Res.">
        <title>The hologenome of Daphnia magna reveals possible DNA methylation and microbiome-mediated evolution of the host genome.</title>
        <authorList>
            <person name="Chaturvedi A."/>
            <person name="Li X."/>
            <person name="Dhandapani V."/>
            <person name="Marshall H."/>
            <person name="Kissane S."/>
            <person name="Cuenca-Cambronero M."/>
            <person name="Asole G."/>
            <person name="Calvet F."/>
            <person name="Ruiz-Romero M."/>
            <person name="Marangio P."/>
            <person name="Guigo R."/>
            <person name="Rago D."/>
            <person name="Mirbahai L."/>
            <person name="Eastwood N."/>
            <person name="Colbourne J.K."/>
            <person name="Zhou J."/>
            <person name="Mallon E."/>
            <person name="Orsini L."/>
        </authorList>
    </citation>
    <scope>NUCLEOTIDE SEQUENCE [LARGE SCALE GENOMIC DNA]</scope>
    <source>
        <strain evidence="1">LRV0_1</strain>
    </source>
</reference>
<comment type="caution">
    <text evidence="1">The sequence shown here is derived from an EMBL/GenBank/DDBJ whole genome shotgun (WGS) entry which is preliminary data.</text>
</comment>
<name>A0ABQ9Z5W5_9CRUS</name>
<sequence>MRIETWPLKTTMRTFADAGSAILTGVAFTKSTYRMGLEPATRDTQIQVSRICGIPPLIFQVTRQQVTQTTDMDVDQIVAMQSDLHLVRHFRRERDKKSGSRKVTSGVL</sequence>
<organism evidence="1 2">
    <name type="scientific">Daphnia magna</name>
    <dbReference type="NCBI Taxonomy" id="35525"/>
    <lineage>
        <taxon>Eukaryota</taxon>
        <taxon>Metazoa</taxon>
        <taxon>Ecdysozoa</taxon>
        <taxon>Arthropoda</taxon>
        <taxon>Crustacea</taxon>
        <taxon>Branchiopoda</taxon>
        <taxon>Diplostraca</taxon>
        <taxon>Cladocera</taxon>
        <taxon>Anomopoda</taxon>
        <taxon>Daphniidae</taxon>
        <taxon>Daphnia</taxon>
    </lineage>
</organism>
<gene>
    <name evidence="1" type="ORF">OUZ56_013179</name>
</gene>
<dbReference type="Proteomes" id="UP001234178">
    <property type="component" value="Unassembled WGS sequence"/>
</dbReference>
<evidence type="ECO:0000313" key="1">
    <source>
        <dbReference type="EMBL" id="KAK4008019.1"/>
    </source>
</evidence>
<proteinExistence type="predicted"/>
<evidence type="ECO:0000313" key="2">
    <source>
        <dbReference type="Proteomes" id="UP001234178"/>
    </source>
</evidence>
<protein>
    <submittedName>
        <fullName evidence="1">Uncharacterized protein</fullName>
    </submittedName>
</protein>
<dbReference type="EMBL" id="JAOYFB010000002">
    <property type="protein sequence ID" value="KAK4008019.1"/>
    <property type="molecule type" value="Genomic_DNA"/>
</dbReference>
<accession>A0ABQ9Z5W5</accession>
<keyword evidence="2" id="KW-1185">Reference proteome</keyword>